<reference evidence="2" key="1">
    <citation type="submission" date="2014-05" db="EMBL/GenBank/DDBJ databases">
        <authorList>
            <person name="Chronopoulou M."/>
        </authorList>
    </citation>
    <scope>NUCLEOTIDE SEQUENCE</scope>
    <source>
        <tissue evidence="2">Whole organism</tissue>
    </source>
</reference>
<feature type="compositionally biased region" description="Polar residues" evidence="1">
    <location>
        <begin position="25"/>
        <end position="42"/>
    </location>
</feature>
<evidence type="ECO:0000313" key="2">
    <source>
        <dbReference type="EMBL" id="CDW21495.1"/>
    </source>
</evidence>
<dbReference type="AlphaFoldDB" id="A0A0K2T6S4"/>
<protein>
    <submittedName>
        <fullName evidence="2">Uncharacterized protein</fullName>
    </submittedName>
</protein>
<name>A0A0K2T6S4_LEPSM</name>
<sequence>MFPPLSTKVSPSFVVLNGAPPPPQSSYISGSQTHPSKSKVNTLGQDDMLNNLKIFRKFNYIYHETRIPNTNKEIKILTRSSSYFVCSFN</sequence>
<accession>A0A0K2T6S4</accession>
<feature type="region of interest" description="Disordered" evidence="1">
    <location>
        <begin position="20"/>
        <end position="42"/>
    </location>
</feature>
<dbReference type="EMBL" id="HACA01004134">
    <property type="protein sequence ID" value="CDW21495.1"/>
    <property type="molecule type" value="Transcribed_RNA"/>
</dbReference>
<evidence type="ECO:0000256" key="1">
    <source>
        <dbReference type="SAM" id="MobiDB-lite"/>
    </source>
</evidence>
<proteinExistence type="predicted"/>
<organism evidence="2">
    <name type="scientific">Lepeophtheirus salmonis</name>
    <name type="common">Salmon louse</name>
    <name type="synonym">Caligus salmonis</name>
    <dbReference type="NCBI Taxonomy" id="72036"/>
    <lineage>
        <taxon>Eukaryota</taxon>
        <taxon>Metazoa</taxon>
        <taxon>Ecdysozoa</taxon>
        <taxon>Arthropoda</taxon>
        <taxon>Crustacea</taxon>
        <taxon>Multicrustacea</taxon>
        <taxon>Hexanauplia</taxon>
        <taxon>Copepoda</taxon>
        <taxon>Siphonostomatoida</taxon>
        <taxon>Caligidae</taxon>
        <taxon>Lepeophtheirus</taxon>
    </lineage>
</organism>